<comment type="caution">
    <text evidence="2">The sequence shown here is derived from an EMBL/GenBank/DDBJ whole genome shotgun (WGS) entry which is preliminary data.</text>
</comment>
<name>A0AA37VE24_9BACT</name>
<dbReference type="Proteomes" id="UP001161325">
    <property type="component" value="Unassembled WGS sequence"/>
</dbReference>
<accession>A0AA37VE24</accession>
<dbReference type="EMBL" id="BRXS01000002">
    <property type="protein sequence ID" value="GLC24524.1"/>
    <property type="molecule type" value="Genomic_DNA"/>
</dbReference>
<evidence type="ECO:0000313" key="3">
    <source>
        <dbReference type="Proteomes" id="UP001161325"/>
    </source>
</evidence>
<dbReference type="AlphaFoldDB" id="A0AA37VE24"/>
<proteinExistence type="predicted"/>
<keyword evidence="3" id="KW-1185">Reference proteome</keyword>
<organism evidence="2 3">
    <name type="scientific">Roseisolibacter agri</name>
    <dbReference type="NCBI Taxonomy" id="2014610"/>
    <lineage>
        <taxon>Bacteria</taxon>
        <taxon>Pseudomonadati</taxon>
        <taxon>Gemmatimonadota</taxon>
        <taxon>Gemmatimonadia</taxon>
        <taxon>Gemmatimonadales</taxon>
        <taxon>Gemmatimonadaceae</taxon>
        <taxon>Roseisolibacter</taxon>
    </lineage>
</organism>
<feature type="transmembrane region" description="Helical" evidence="1">
    <location>
        <begin position="37"/>
        <end position="55"/>
    </location>
</feature>
<evidence type="ECO:0000256" key="1">
    <source>
        <dbReference type="SAM" id="Phobius"/>
    </source>
</evidence>
<sequence>MPVPRTFSLVLGLVMIALGAFVAIRALWVGASLTRQPLLDVGFALFFLVRGALYLRAARRPAGPTGPR</sequence>
<feature type="transmembrane region" description="Helical" evidence="1">
    <location>
        <begin position="7"/>
        <end position="31"/>
    </location>
</feature>
<keyword evidence="1" id="KW-1133">Transmembrane helix</keyword>
<reference evidence="2" key="1">
    <citation type="submission" date="2022-08" db="EMBL/GenBank/DDBJ databases">
        <title>Draft genome sequencing of Roseisolibacter agri AW1220.</title>
        <authorList>
            <person name="Tobiishi Y."/>
            <person name="Tonouchi A."/>
        </authorList>
    </citation>
    <scope>NUCLEOTIDE SEQUENCE</scope>
    <source>
        <strain evidence="2">AW1220</strain>
    </source>
</reference>
<keyword evidence="1" id="KW-0812">Transmembrane</keyword>
<gene>
    <name evidence="2" type="ORF">rosag_10370</name>
</gene>
<dbReference type="RefSeq" id="WP_284348971.1">
    <property type="nucleotide sequence ID" value="NZ_BRXS01000002.1"/>
</dbReference>
<protein>
    <submittedName>
        <fullName evidence="2">Uncharacterized protein</fullName>
    </submittedName>
</protein>
<evidence type="ECO:0000313" key="2">
    <source>
        <dbReference type="EMBL" id="GLC24524.1"/>
    </source>
</evidence>
<keyword evidence="1" id="KW-0472">Membrane</keyword>